<dbReference type="AlphaFoldDB" id="A0A0D0DX87"/>
<dbReference type="STRING" id="930991.A0A0D0DX87"/>
<evidence type="ECO:0008006" key="3">
    <source>
        <dbReference type="Google" id="ProtNLM"/>
    </source>
</evidence>
<sequence>FSPHNFVGDVEHQSDHLLMKDSQHINKYVVEFNCLASQDKISHIGKPQTLGELCTLMQTINGRYWEHKSEVTYQTKTSGTQFLTPKNTPNTLSLKPAK</sequence>
<keyword evidence="2" id="KW-1185">Reference proteome</keyword>
<name>A0A0D0DX87_9AGAM</name>
<protein>
    <recommendedName>
        <fullName evidence="3">Retrotransposon gag domain-containing protein</fullName>
    </recommendedName>
</protein>
<dbReference type="HOGENOM" id="CLU_033743_4_2_1"/>
<dbReference type="InParanoid" id="A0A0D0DX87"/>
<dbReference type="EMBL" id="KN825093">
    <property type="protein sequence ID" value="KIK94651.1"/>
    <property type="molecule type" value="Genomic_DNA"/>
</dbReference>
<reference evidence="2" key="2">
    <citation type="submission" date="2015-01" db="EMBL/GenBank/DDBJ databases">
        <title>Evolutionary Origins and Diversification of the Mycorrhizal Mutualists.</title>
        <authorList>
            <consortium name="DOE Joint Genome Institute"/>
            <consortium name="Mycorrhizal Genomics Consortium"/>
            <person name="Kohler A."/>
            <person name="Kuo A."/>
            <person name="Nagy L.G."/>
            <person name="Floudas D."/>
            <person name="Copeland A."/>
            <person name="Barry K.W."/>
            <person name="Cichocki N."/>
            <person name="Veneault-Fourrey C."/>
            <person name="LaButti K."/>
            <person name="Lindquist E.A."/>
            <person name="Lipzen A."/>
            <person name="Lundell T."/>
            <person name="Morin E."/>
            <person name="Murat C."/>
            <person name="Riley R."/>
            <person name="Ohm R."/>
            <person name="Sun H."/>
            <person name="Tunlid A."/>
            <person name="Henrissat B."/>
            <person name="Grigoriev I.V."/>
            <person name="Hibbett D.S."/>
            <person name="Martin F."/>
        </authorList>
    </citation>
    <scope>NUCLEOTIDE SEQUENCE [LARGE SCALE GENOMIC DNA]</scope>
    <source>
        <strain evidence="2">Ve08.2h10</strain>
    </source>
</reference>
<dbReference type="Proteomes" id="UP000054538">
    <property type="component" value="Unassembled WGS sequence"/>
</dbReference>
<dbReference type="OrthoDB" id="2688047at2759"/>
<organism evidence="1 2">
    <name type="scientific">Paxillus rubicundulus Ve08.2h10</name>
    <dbReference type="NCBI Taxonomy" id="930991"/>
    <lineage>
        <taxon>Eukaryota</taxon>
        <taxon>Fungi</taxon>
        <taxon>Dikarya</taxon>
        <taxon>Basidiomycota</taxon>
        <taxon>Agaricomycotina</taxon>
        <taxon>Agaricomycetes</taxon>
        <taxon>Agaricomycetidae</taxon>
        <taxon>Boletales</taxon>
        <taxon>Paxilineae</taxon>
        <taxon>Paxillaceae</taxon>
        <taxon>Paxillus</taxon>
    </lineage>
</organism>
<evidence type="ECO:0000313" key="1">
    <source>
        <dbReference type="EMBL" id="KIK94651.1"/>
    </source>
</evidence>
<accession>A0A0D0DX87</accession>
<feature type="non-terminal residue" evidence="1">
    <location>
        <position position="1"/>
    </location>
</feature>
<reference evidence="1 2" key="1">
    <citation type="submission" date="2014-04" db="EMBL/GenBank/DDBJ databases">
        <authorList>
            <consortium name="DOE Joint Genome Institute"/>
            <person name="Kuo A."/>
            <person name="Kohler A."/>
            <person name="Jargeat P."/>
            <person name="Nagy L.G."/>
            <person name="Floudas D."/>
            <person name="Copeland A."/>
            <person name="Barry K.W."/>
            <person name="Cichocki N."/>
            <person name="Veneault-Fourrey C."/>
            <person name="LaButti K."/>
            <person name="Lindquist E.A."/>
            <person name="Lipzen A."/>
            <person name="Lundell T."/>
            <person name="Morin E."/>
            <person name="Murat C."/>
            <person name="Sun H."/>
            <person name="Tunlid A."/>
            <person name="Henrissat B."/>
            <person name="Grigoriev I.V."/>
            <person name="Hibbett D.S."/>
            <person name="Martin F."/>
            <person name="Nordberg H.P."/>
            <person name="Cantor M.N."/>
            <person name="Hua S.X."/>
        </authorList>
    </citation>
    <scope>NUCLEOTIDE SEQUENCE [LARGE SCALE GENOMIC DNA]</scope>
    <source>
        <strain evidence="1 2">Ve08.2h10</strain>
    </source>
</reference>
<proteinExistence type="predicted"/>
<evidence type="ECO:0000313" key="2">
    <source>
        <dbReference type="Proteomes" id="UP000054538"/>
    </source>
</evidence>
<gene>
    <name evidence="1" type="ORF">PAXRUDRAFT_142442</name>
</gene>